<dbReference type="GO" id="GO:0008270">
    <property type="term" value="F:zinc ion binding"/>
    <property type="evidence" value="ECO:0007669"/>
    <property type="project" value="TreeGrafter"/>
</dbReference>
<name>A0A8J6E6S9_9EUKA</name>
<sequence>MGKQAFELKATLENVGSLVVSPDMPYNVQIKCSLCGEIHQKTVQLTEDHLEPIPPKNRSEAHFVMKCKGCGRVNSLSITKVTPYTQSESWQMVCELECRGFEVSEWYPRHFVGTGIEGAEEAKYEVELEDEEGWADYDERFDMPVSVLDLETRIV</sequence>
<keyword evidence="2" id="KW-0479">Metal-binding</keyword>
<proteinExistence type="inferred from homology"/>
<dbReference type="Pfam" id="PF05907">
    <property type="entry name" value="CXXC_Zn-b_euk"/>
    <property type="match status" value="1"/>
</dbReference>
<evidence type="ECO:0000256" key="3">
    <source>
        <dbReference type="ARBA" id="ARBA00022833"/>
    </source>
</evidence>
<comment type="similarity">
    <text evidence="1">Belongs to the UPF0587 family.</text>
</comment>
<evidence type="ECO:0000256" key="2">
    <source>
        <dbReference type="ARBA" id="ARBA00022723"/>
    </source>
</evidence>
<keyword evidence="5" id="KW-1185">Reference proteome</keyword>
<keyword evidence="3" id="KW-0862">Zinc</keyword>
<gene>
    <name evidence="4" type="ORF">J8273_8558</name>
</gene>
<dbReference type="Proteomes" id="UP000717585">
    <property type="component" value="Unassembled WGS sequence"/>
</dbReference>
<evidence type="ECO:0000313" key="5">
    <source>
        <dbReference type="Proteomes" id="UP000717585"/>
    </source>
</evidence>
<dbReference type="InterPro" id="IPR008584">
    <property type="entry name" value="CXXC_Zn-binding_euk"/>
</dbReference>
<dbReference type="PANTHER" id="PTHR12857">
    <property type="entry name" value="CXXC MOTIF CONTAINING ZINC BINDING PROTEIN"/>
    <property type="match status" value="1"/>
</dbReference>
<dbReference type="OrthoDB" id="10248838at2759"/>
<evidence type="ECO:0000256" key="1">
    <source>
        <dbReference type="ARBA" id="ARBA00007818"/>
    </source>
</evidence>
<dbReference type="PANTHER" id="PTHR12857:SF0">
    <property type="entry name" value="CXXC MOTIF CONTAINING ZINC BINDING PROTEIN"/>
    <property type="match status" value="1"/>
</dbReference>
<comment type="caution">
    <text evidence="4">The sequence shown here is derived from an EMBL/GenBank/DDBJ whole genome shotgun (WGS) entry which is preliminary data.</text>
</comment>
<protein>
    <submittedName>
        <fullName evidence="4">Uncharacterized protein</fullName>
    </submittedName>
</protein>
<reference evidence="4" key="1">
    <citation type="submission" date="2021-05" db="EMBL/GenBank/DDBJ databases">
        <title>A free-living protist that lacks canonical eukaryotic 1 DNA replication and segregation systems.</title>
        <authorList>
            <person name="Salas-Leiva D.E."/>
            <person name="Tromer E.C."/>
            <person name="Curtis B.A."/>
            <person name="Jerlstrom-Hultqvist J."/>
            <person name="Kolisko M."/>
            <person name="Yi Z."/>
            <person name="Salas-Leiva J.S."/>
            <person name="Gallot-Lavallee L."/>
            <person name="Kops G.J.P.L."/>
            <person name="Archibald J.M."/>
            <person name="Simpson A.G.B."/>
            <person name="Roger A.J."/>
        </authorList>
    </citation>
    <scope>NUCLEOTIDE SEQUENCE</scope>
    <source>
        <strain evidence="4">BICM</strain>
    </source>
</reference>
<organism evidence="4 5">
    <name type="scientific">Carpediemonas membranifera</name>
    <dbReference type="NCBI Taxonomy" id="201153"/>
    <lineage>
        <taxon>Eukaryota</taxon>
        <taxon>Metamonada</taxon>
        <taxon>Carpediemonas-like organisms</taxon>
        <taxon>Carpediemonas</taxon>
    </lineage>
</organism>
<dbReference type="EMBL" id="JAHDYR010000067">
    <property type="protein sequence ID" value="KAG9389875.1"/>
    <property type="molecule type" value="Genomic_DNA"/>
</dbReference>
<accession>A0A8J6E6S9</accession>
<dbReference type="AlphaFoldDB" id="A0A8J6E6S9"/>
<dbReference type="SUPFAM" id="SSF141678">
    <property type="entry name" value="MAL13P1.257-like"/>
    <property type="match status" value="1"/>
</dbReference>
<evidence type="ECO:0000313" key="4">
    <source>
        <dbReference type="EMBL" id="KAG9389875.1"/>
    </source>
</evidence>